<protein>
    <submittedName>
        <fullName evidence="1">Uncharacterized protein</fullName>
    </submittedName>
</protein>
<name>A0A0F9FN36_9ZZZZ</name>
<dbReference type="EMBL" id="LAZR01020731">
    <property type="protein sequence ID" value="KKL87829.1"/>
    <property type="molecule type" value="Genomic_DNA"/>
</dbReference>
<sequence>MADNPAILVENFYNRTQFPDHVISANEEGTNNPARWVGNGRRSVLNFWASTTANAVATLDVDCAIARTPTAFVIDRGHNLDGIAIKLQGDSAANFATATDVLDLTIPSSASTDADFDLSGSANGVYTDEGAWLVRFTGQSFRYWRLRVAAMGAGLTPQVVNLWLGATWEPGEFERPLLDENNEVVTQATESEFGWQGYTQRVRRRGGEFGLKLTLASLEAAALTATDLMALHPFWLIHDADKTERAVLAMRETSRQGLNKARDWFHRSGRISWVELQPKVV</sequence>
<comment type="caution">
    <text evidence="1">The sequence shown here is derived from an EMBL/GenBank/DDBJ whole genome shotgun (WGS) entry which is preliminary data.</text>
</comment>
<organism evidence="1">
    <name type="scientific">marine sediment metagenome</name>
    <dbReference type="NCBI Taxonomy" id="412755"/>
    <lineage>
        <taxon>unclassified sequences</taxon>
        <taxon>metagenomes</taxon>
        <taxon>ecological metagenomes</taxon>
    </lineage>
</organism>
<dbReference type="AlphaFoldDB" id="A0A0F9FN36"/>
<gene>
    <name evidence="1" type="ORF">LCGC14_1930800</name>
</gene>
<evidence type="ECO:0000313" key="1">
    <source>
        <dbReference type="EMBL" id="KKL87829.1"/>
    </source>
</evidence>
<accession>A0A0F9FN36</accession>
<reference evidence="1" key="1">
    <citation type="journal article" date="2015" name="Nature">
        <title>Complex archaea that bridge the gap between prokaryotes and eukaryotes.</title>
        <authorList>
            <person name="Spang A."/>
            <person name="Saw J.H."/>
            <person name="Jorgensen S.L."/>
            <person name="Zaremba-Niedzwiedzka K."/>
            <person name="Martijn J."/>
            <person name="Lind A.E."/>
            <person name="van Eijk R."/>
            <person name="Schleper C."/>
            <person name="Guy L."/>
            <person name="Ettema T.J."/>
        </authorList>
    </citation>
    <scope>NUCLEOTIDE SEQUENCE</scope>
</reference>
<proteinExistence type="predicted"/>